<keyword evidence="1" id="KW-0812">Transmembrane</keyword>
<evidence type="ECO:0000256" key="1">
    <source>
        <dbReference type="SAM" id="Phobius"/>
    </source>
</evidence>
<proteinExistence type="predicted"/>
<sequence length="99" mass="11724">MYYIIATFKTLPYSFVESTHSFSGLMGCHFTNFQLHCTHWIIDYVGALCILFWIVMYAGIQYFGWFGVRTGKPFERVRVVRKRKKRSKTPKKSVSEKKK</sequence>
<organism evidence="2 3">
    <name type="scientific">Haemonchus contortus</name>
    <name type="common">Barber pole worm</name>
    <dbReference type="NCBI Taxonomy" id="6289"/>
    <lineage>
        <taxon>Eukaryota</taxon>
        <taxon>Metazoa</taxon>
        <taxon>Ecdysozoa</taxon>
        <taxon>Nematoda</taxon>
        <taxon>Chromadorea</taxon>
        <taxon>Rhabditida</taxon>
        <taxon>Rhabditina</taxon>
        <taxon>Rhabditomorpha</taxon>
        <taxon>Strongyloidea</taxon>
        <taxon>Trichostrongylidae</taxon>
        <taxon>Haemonchus</taxon>
    </lineage>
</organism>
<protein>
    <submittedName>
        <fullName evidence="3">Very-long-chain 3-oxoacyl-CoA synthase</fullName>
    </submittedName>
</protein>
<feature type="transmembrane region" description="Helical" evidence="1">
    <location>
        <begin position="44"/>
        <end position="68"/>
    </location>
</feature>
<keyword evidence="1" id="KW-0472">Membrane</keyword>
<keyword evidence="1" id="KW-1133">Transmembrane helix</keyword>
<name>A0A7I4XWI1_HAECO</name>
<dbReference type="Proteomes" id="UP000025227">
    <property type="component" value="Unplaced"/>
</dbReference>
<evidence type="ECO:0000313" key="2">
    <source>
        <dbReference type="Proteomes" id="UP000025227"/>
    </source>
</evidence>
<reference evidence="3" key="1">
    <citation type="submission" date="2020-12" db="UniProtKB">
        <authorList>
            <consortium name="WormBaseParasite"/>
        </authorList>
    </citation>
    <scope>IDENTIFICATION</scope>
    <source>
        <strain evidence="3">MHco3</strain>
    </source>
</reference>
<dbReference type="WBParaSite" id="HCON_00022355-00001">
    <property type="protein sequence ID" value="HCON_00022355-00001"/>
    <property type="gene ID" value="HCON_00022355"/>
</dbReference>
<accession>A0A7I4XWI1</accession>
<keyword evidence="2" id="KW-1185">Reference proteome</keyword>
<dbReference type="AlphaFoldDB" id="A0A7I4XWI1"/>
<evidence type="ECO:0000313" key="3">
    <source>
        <dbReference type="WBParaSite" id="HCON_00022355-00001"/>
    </source>
</evidence>